<dbReference type="Proteomes" id="UP000001052">
    <property type="component" value="Chromosome"/>
</dbReference>
<organism evidence="9 10">
    <name type="scientific">Desulfohalobium retbaense (strain ATCC 49708 / DSM 5692 / JCM 16813 / HR100)</name>
    <dbReference type="NCBI Taxonomy" id="485915"/>
    <lineage>
        <taxon>Bacteria</taxon>
        <taxon>Pseudomonadati</taxon>
        <taxon>Thermodesulfobacteriota</taxon>
        <taxon>Desulfovibrionia</taxon>
        <taxon>Desulfovibrionales</taxon>
        <taxon>Desulfohalobiaceae</taxon>
        <taxon>Desulfohalobium</taxon>
    </lineage>
</organism>
<dbReference type="eggNOG" id="COG0437">
    <property type="taxonomic scope" value="Bacteria"/>
</dbReference>
<proteinExistence type="predicted"/>
<dbReference type="HOGENOM" id="CLU_043374_2_2_7"/>
<dbReference type="GO" id="GO:0046872">
    <property type="term" value="F:metal ion binding"/>
    <property type="evidence" value="ECO:0007669"/>
    <property type="project" value="UniProtKB-KW"/>
</dbReference>
<evidence type="ECO:0000256" key="1">
    <source>
        <dbReference type="ARBA" id="ARBA00022448"/>
    </source>
</evidence>
<dbReference type="InterPro" id="IPR050954">
    <property type="entry name" value="ET_IronSulfur_Cluster-Binding"/>
</dbReference>
<dbReference type="OrthoDB" id="9789030at2"/>
<dbReference type="RefSeq" id="WP_015751345.1">
    <property type="nucleotide sequence ID" value="NC_013223.1"/>
</dbReference>
<accession>C8X190</accession>
<keyword evidence="5" id="KW-0249">Electron transport</keyword>
<evidence type="ECO:0000256" key="3">
    <source>
        <dbReference type="ARBA" id="ARBA00022723"/>
    </source>
</evidence>
<dbReference type="PANTHER" id="PTHR43177:SF5">
    <property type="entry name" value="ANAEROBIC DIMETHYL SULFOXIDE REDUCTASE CHAIN B-RELATED"/>
    <property type="match status" value="1"/>
</dbReference>
<dbReference type="KEGG" id="drt:Dret_0896"/>
<dbReference type="PANTHER" id="PTHR43177">
    <property type="entry name" value="PROTEIN NRFC"/>
    <property type="match status" value="1"/>
</dbReference>
<feature type="domain" description="4Fe-4S ferredoxin-type" evidence="8">
    <location>
        <begin position="90"/>
        <end position="119"/>
    </location>
</feature>
<protein>
    <submittedName>
        <fullName evidence="9">4Fe-4S ferredoxin iron-sulfur binding domain protein</fullName>
    </submittedName>
</protein>
<feature type="domain" description="4Fe-4S ferredoxin-type" evidence="8">
    <location>
        <begin position="4"/>
        <end position="32"/>
    </location>
</feature>
<keyword evidence="10" id="KW-1185">Reference proteome</keyword>
<name>C8X190_DESRD</name>
<dbReference type="Pfam" id="PF13247">
    <property type="entry name" value="Fer4_11"/>
    <property type="match status" value="1"/>
</dbReference>
<dbReference type="SUPFAM" id="SSF54862">
    <property type="entry name" value="4Fe-4S ferredoxins"/>
    <property type="match status" value="1"/>
</dbReference>
<dbReference type="Pfam" id="PF00037">
    <property type="entry name" value="Fer4"/>
    <property type="match status" value="1"/>
</dbReference>
<keyword evidence="7" id="KW-0411">Iron-sulfur</keyword>
<sequence length="184" mass="20202">MKQLSLMIDLDRCIGCKTCIVACRNAHNLVDHATALPGSLASYLRVESRREGTYPDLRVRSWVVPCQHCKNAPCIKACKEEAISKDVQTGIVRIDPDKCAGSRACLEACPYGVIQFDAATNKAHKCDLCFERIHRGEQPVCAEVCLTGAIEFGEKEILAMRAEASGKQVFKKLSAQNMLYVGAP</sequence>
<keyword evidence="3" id="KW-0479">Metal-binding</keyword>
<evidence type="ECO:0000256" key="5">
    <source>
        <dbReference type="ARBA" id="ARBA00022982"/>
    </source>
</evidence>
<dbReference type="InterPro" id="IPR017896">
    <property type="entry name" value="4Fe4S_Fe-S-bd"/>
</dbReference>
<evidence type="ECO:0000256" key="4">
    <source>
        <dbReference type="ARBA" id="ARBA00022737"/>
    </source>
</evidence>
<dbReference type="Gene3D" id="3.30.70.20">
    <property type="match status" value="2"/>
</dbReference>
<evidence type="ECO:0000259" key="8">
    <source>
        <dbReference type="PROSITE" id="PS51379"/>
    </source>
</evidence>
<evidence type="ECO:0000256" key="6">
    <source>
        <dbReference type="ARBA" id="ARBA00023004"/>
    </source>
</evidence>
<keyword evidence="4" id="KW-0677">Repeat</keyword>
<keyword evidence="2" id="KW-0004">4Fe-4S</keyword>
<gene>
    <name evidence="9" type="ordered locus">Dret_0896</name>
</gene>
<dbReference type="PROSITE" id="PS51379">
    <property type="entry name" value="4FE4S_FER_2"/>
    <property type="match status" value="2"/>
</dbReference>
<keyword evidence="1" id="KW-0813">Transport</keyword>
<evidence type="ECO:0000313" key="10">
    <source>
        <dbReference type="Proteomes" id="UP000001052"/>
    </source>
</evidence>
<dbReference type="GO" id="GO:0051539">
    <property type="term" value="F:4 iron, 4 sulfur cluster binding"/>
    <property type="evidence" value="ECO:0007669"/>
    <property type="project" value="UniProtKB-KW"/>
</dbReference>
<evidence type="ECO:0000256" key="7">
    <source>
        <dbReference type="ARBA" id="ARBA00023014"/>
    </source>
</evidence>
<evidence type="ECO:0000313" key="9">
    <source>
        <dbReference type="EMBL" id="ACV68187.1"/>
    </source>
</evidence>
<dbReference type="AlphaFoldDB" id="C8X190"/>
<reference evidence="10" key="1">
    <citation type="submission" date="2009-09" db="EMBL/GenBank/DDBJ databases">
        <title>The complete chromosome of Desulfohalobium retbaense DSM 5692.</title>
        <authorList>
            <consortium name="US DOE Joint Genome Institute (JGI-PGF)"/>
            <person name="Lucas S."/>
            <person name="Copeland A."/>
            <person name="Lapidus A."/>
            <person name="Glavina del Rio T."/>
            <person name="Dalin E."/>
            <person name="Tice H."/>
            <person name="Bruce D."/>
            <person name="Goodwin L."/>
            <person name="Pitluck S."/>
            <person name="Kyrpides N."/>
            <person name="Mavromatis K."/>
            <person name="Ivanova N."/>
            <person name="Mikhailova N."/>
            <person name="Munk A.C."/>
            <person name="Brettin T."/>
            <person name="Detter J.C."/>
            <person name="Han C."/>
            <person name="Tapia R."/>
            <person name="Larimer F."/>
            <person name="Land M."/>
            <person name="Hauser L."/>
            <person name="Markowitz V."/>
            <person name="Cheng J.-F."/>
            <person name="Hugenholtz P."/>
            <person name="Woyke T."/>
            <person name="Wu D."/>
            <person name="Spring S."/>
            <person name="Klenk H.-P."/>
            <person name="Eisen J.A."/>
        </authorList>
    </citation>
    <scope>NUCLEOTIDE SEQUENCE [LARGE SCALE GENOMIC DNA]</scope>
    <source>
        <strain evidence="10">DSM 5692</strain>
    </source>
</reference>
<reference evidence="9 10" key="2">
    <citation type="journal article" date="2010" name="Stand. Genomic Sci.">
        <title>Complete genome sequence of Desulfohalobium retbaense type strain (HR(100)).</title>
        <authorList>
            <person name="Spring S."/>
            <person name="Nolan M."/>
            <person name="Lapidus A."/>
            <person name="Glavina Del Rio T."/>
            <person name="Copeland A."/>
            <person name="Tice H."/>
            <person name="Cheng J.F."/>
            <person name="Lucas S."/>
            <person name="Land M."/>
            <person name="Chen F."/>
            <person name="Bruce D."/>
            <person name="Goodwin L."/>
            <person name="Pitluck S."/>
            <person name="Ivanova N."/>
            <person name="Mavromatis K."/>
            <person name="Mikhailova N."/>
            <person name="Pati A."/>
            <person name="Chen A."/>
            <person name="Palaniappan K."/>
            <person name="Hauser L."/>
            <person name="Chang Y.J."/>
            <person name="Jeffries C.D."/>
            <person name="Munk C."/>
            <person name="Kiss H."/>
            <person name="Chain P."/>
            <person name="Han C."/>
            <person name="Brettin T."/>
            <person name="Detter J.C."/>
            <person name="Schuler E."/>
            <person name="Goker M."/>
            <person name="Rohde M."/>
            <person name="Bristow J."/>
            <person name="Eisen J.A."/>
            <person name="Markowitz V."/>
            <person name="Hugenholtz P."/>
            <person name="Kyrpides N.C."/>
            <person name="Klenk H.P."/>
        </authorList>
    </citation>
    <scope>NUCLEOTIDE SEQUENCE [LARGE SCALE GENOMIC DNA]</scope>
    <source>
        <strain evidence="9 10">DSM 5692</strain>
    </source>
</reference>
<dbReference type="EMBL" id="CP001734">
    <property type="protein sequence ID" value="ACV68187.1"/>
    <property type="molecule type" value="Genomic_DNA"/>
</dbReference>
<evidence type="ECO:0000256" key="2">
    <source>
        <dbReference type="ARBA" id="ARBA00022485"/>
    </source>
</evidence>
<keyword evidence="6" id="KW-0408">Iron</keyword>
<dbReference type="STRING" id="485915.Dret_0896"/>